<accession>A0ABQ0LVS3</accession>
<organism evidence="2 3">
    <name type="scientific">Mycena chlorophos</name>
    <name type="common">Agaric fungus</name>
    <name type="synonym">Agaricus chlorophos</name>
    <dbReference type="NCBI Taxonomy" id="658473"/>
    <lineage>
        <taxon>Eukaryota</taxon>
        <taxon>Fungi</taxon>
        <taxon>Dikarya</taxon>
        <taxon>Basidiomycota</taxon>
        <taxon>Agaricomycotina</taxon>
        <taxon>Agaricomycetes</taxon>
        <taxon>Agaricomycetidae</taxon>
        <taxon>Agaricales</taxon>
        <taxon>Marasmiineae</taxon>
        <taxon>Mycenaceae</taxon>
        <taxon>Mycena</taxon>
    </lineage>
</organism>
<evidence type="ECO:0000313" key="2">
    <source>
        <dbReference type="EMBL" id="GAT54697.1"/>
    </source>
</evidence>
<dbReference type="EMBL" id="DF848742">
    <property type="protein sequence ID" value="GAT54697.1"/>
    <property type="molecule type" value="Genomic_DNA"/>
</dbReference>
<proteinExistence type="predicted"/>
<reference evidence="2" key="1">
    <citation type="submission" date="2014-09" db="EMBL/GenBank/DDBJ databases">
        <title>Genome sequence of the luminous mushroom Mycena chlorophos for searching fungal bioluminescence genes.</title>
        <authorList>
            <person name="Tanaka Y."/>
            <person name="Kasuga D."/>
            <person name="Oba Y."/>
            <person name="Hase S."/>
            <person name="Sato K."/>
            <person name="Oba Y."/>
            <person name="Sakakibara Y."/>
        </authorList>
    </citation>
    <scope>NUCLEOTIDE SEQUENCE</scope>
</reference>
<dbReference type="SUPFAM" id="SSF52047">
    <property type="entry name" value="RNI-like"/>
    <property type="match status" value="1"/>
</dbReference>
<dbReference type="Proteomes" id="UP000815677">
    <property type="component" value="Unassembled WGS sequence"/>
</dbReference>
<feature type="region of interest" description="Disordered" evidence="1">
    <location>
        <begin position="49"/>
        <end position="88"/>
    </location>
</feature>
<protein>
    <recommendedName>
        <fullName evidence="4">F-box domain-containing protein</fullName>
    </recommendedName>
</protein>
<evidence type="ECO:0000256" key="1">
    <source>
        <dbReference type="SAM" id="MobiDB-lite"/>
    </source>
</evidence>
<sequence length="626" mass="71246">MCTRATLSLPSSQSSCSRIPTLQVLHEAPDARKSWGGLAGVGAICTPPTWATRAQPAPEKPGASQIPFSSSSTTNTDRTRPHTYLSGQPTLKCHTTLPGFEGVKIPAPGQIQAYIKNVVLSWDTHEFTEDERTTIRNESLRYLVLTYEIEQIQRDIWPRPLPPEVESQKQFSWQNYQIRFFRLFRVNDLPTEVLTNIIRLAIWDSPRTPVVARMNITWACKRWREVALNDATLWTAIWFRPQPAQMERALAYLDRAKDAPVDIRFSAYDEADTSVKVAPDNFREALTRIMNKRLTIRHLLVMIDTWEHVFIVLDVLSTLGRLGMPRLERFEFYRGMTLEDKNALQWPQVDLQPLLGGGPAPRLTYLGLNGIPIDWTGSILENLTTFVLCRLPQSYMPDLARFREILSACPRLIKLTLDGAGPRFDENADKMALDPIDLPHLRTLLLCDLTRSYALFVLSTFTSRNVNELTLMNLYGEDFSDVCGAMTGMFPQTQILTVYSLQFEPHGNGVPTMTRWLESMPRLAYLRVANQTPFFFGLFLRQQNPAAPLLKTVDCSAVEPLDIFVKWAEARVRLNVPLERVYLSDRVGEAFRRRNDLLQALVKCCRVTVLPRGAPTPEELALQKVE</sequence>
<keyword evidence="3" id="KW-1185">Reference proteome</keyword>
<name>A0ABQ0LVS3_MYCCL</name>
<evidence type="ECO:0000313" key="3">
    <source>
        <dbReference type="Proteomes" id="UP000815677"/>
    </source>
</evidence>
<evidence type="ECO:0008006" key="4">
    <source>
        <dbReference type="Google" id="ProtNLM"/>
    </source>
</evidence>
<dbReference type="Gene3D" id="1.20.1280.50">
    <property type="match status" value="1"/>
</dbReference>
<gene>
    <name evidence="2" type="ORF">MCHLO_11533</name>
</gene>